<dbReference type="PANTHER" id="PTHR47690:SF1">
    <property type="entry name" value="GLUCOKINASE"/>
    <property type="match status" value="1"/>
</dbReference>
<dbReference type="Proteomes" id="UP001210720">
    <property type="component" value="Unassembled WGS sequence"/>
</dbReference>
<dbReference type="Gene3D" id="3.30.420.40">
    <property type="match status" value="1"/>
</dbReference>
<dbReference type="CDD" id="cd24008">
    <property type="entry name" value="ASKHA_NBD_GLK"/>
    <property type="match status" value="1"/>
</dbReference>
<dbReference type="InterPro" id="IPR050201">
    <property type="entry name" value="Bacterial_glucokinase"/>
</dbReference>
<dbReference type="RefSeq" id="WP_271434103.1">
    <property type="nucleotide sequence ID" value="NZ_JAQIOY010000012.1"/>
</dbReference>
<dbReference type="PANTHER" id="PTHR47690">
    <property type="entry name" value="GLUCOKINASE"/>
    <property type="match status" value="1"/>
</dbReference>
<organism evidence="4 5">
    <name type="scientific">Thalassococcus lentus</name>
    <dbReference type="NCBI Taxonomy" id="1210524"/>
    <lineage>
        <taxon>Bacteria</taxon>
        <taxon>Pseudomonadati</taxon>
        <taxon>Pseudomonadota</taxon>
        <taxon>Alphaproteobacteria</taxon>
        <taxon>Rhodobacterales</taxon>
        <taxon>Roseobacteraceae</taxon>
        <taxon>Thalassococcus</taxon>
    </lineage>
</organism>
<evidence type="ECO:0000313" key="4">
    <source>
        <dbReference type="EMBL" id="MDA7426748.1"/>
    </source>
</evidence>
<dbReference type="Gene3D" id="3.40.367.20">
    <property type="match status" value="1"/>
</dbReference>
<evidence type="ECO:0000256" key="2">
    <source>
        <dbReference type="ARBA" id="ARBA00022777"/>
    </source>
</evidence>
<dbReference type="Pfam" id="PF02685">
    <property type="entry name" value="Glucokinase"/>
    <property type="match status" value="1"/>
</dbReference>
<dbReference type="InterPro" id="IPR003836">
    <property type="entry name" value="Glucokinase"/>
</dbReference>
<evidence type="ECO:0000256" key="3">
    <source>
        <dbReference type="RuleBase" id="RU004046"/>
    </source>
</evidence>
<keyword evidence="2" id="KW-0418">Kinase</keyword>
<dbReference type="SUPFAM" id="SSF53067">
    <property type="entry name" value="Actin-like ATPase domain"/>
    <property type="match status" value="1"/>
</dbReference>
<evidence type="ECO:0000256" key="1">
    <source>
        <dbReference type="ARBA" id="ARBA00022679"/>
    </source>
</evidence>
<dbReference type="EMBL" id="JAQIOY010000012">
    <property type="protein sequence ID" value="MDA7426748.1"/>
    <property type="molecule type" value="Genomic_DNA"/>
</dbReference>
<proteinExistence type="inferred from homology"/>
<reference evidence="4 5" key="1">
    <citation type="submission" date="2023-01" db="EMBL/GenBank/DDBJ databases">
        <title>Thalassococcus onchidii sp. nov., isolated from a marine invertebrate from the South China Sea.</title>
        <authorList>
            <person name="Xu S."/>
            <person name="Liu Z."/>
            <person name="Xu Y."/>
        </authorList>
    </citation>
    <scope>NUCLEOTIDE SEQUENCE [LARGE SCALE GENOMIC DNA]</scope>
    <source>
        <strain evidence="4 5">KCTC 32084</strain>
    </source>
</reference>
<keyword evidence="1" id="KW-0808">Transferase</keyword>
<gene>
    <name evidence="4" type="ORF">PFY00_18590</name>
</gene>
<evidence type="ECO:0000313" key="5">
    <source>
        <dbReference type="Proteomes" id="UP001210720"/>
    </source>
</evidence>
<dbReference type="InterPro" id="IPR043129">
    <property type="entry name" value="ATPase_NBD"/>
</dbReference>
<name>A0ABT4XY55_9RHOB</name>
<sequence>MQLVADIGGTNARLASLEAGRLHTARSYKNAAFQGFDELVTQYLSDTAQTSPKRLVAAIAGPVQGNEGRLTNLPWHVSGPDMSRRFAGADVTIVNDLTALGYAALDLGAVQLERLAPGLQGKALRGGRNALVVGIGTGFNVSPVVESEGQRVCPAVEVGHASLPVAIARKLNGIKPALADEFQSIESLFSGAGRRKFLSLVCEQNVERATPYLAAFGAAENARFDQALDDYAALVAALLVDLRLTYGPENGIFLAGGVARSTLDHGRCRFLQGVFADQAQFLSGSPAIYLIKDDSAALLGCAKLCARH</sequence>
<protein>
    <submittedName>
        <fullName evidence="4">Glucokinase</fullName>
    </submittedName>
</protein>
<comment type="caution">
    <text evidence="4">The sequence shown here is derived from an EMBL/GenBank/DDBJ whole genome shotgun (WGS) entry which is preliminary data.</text>
</comment>
<accession>A0ABT4XY55</accession>
<keyword evidence="5" id="KW-1185">Reference proteome</keyword>
<comment type="similarity">
    <text evidence="3">Belongs to the bacterial glucokinase family.</text>
</comment>